<sequence>MNLKKSQRIFKKQLIHEIEIYRKKRFRDGSLWREEFVFLKKIKCRISTNTPKSDEVLTEKQQQFLSPFTMYSLPDDIKADDRLVFYHSAGRTIYQAVADPRNPSFLDHHYETPLEETNLTVKFVDSNDIVYMQVTS</sequence>
<reference evidence="1 2" key="1">
    <citation type="submission" date="2024-02" db="EMBL/GenBank/DDBJ databases">
        <title>Seven novel Bacillus-like species.</title>
        <authorList>
            <person name="Liu G."/>
        </authorList>
    </citation>
    <scope>NUCLEOTIDE SEQUENCE [LARGE SCALE GENOMIC DNA]</scope>
    <source>
        <strain evidence="1 2">FJAT-52991</strain>
    </source>
</reference>
<accession>A0ABZ2N2B8</accession>
<keyword evidence="2" id="KW-1185">Reference proteome</keyword>
<evidence type="ECO:0000313" key="1">
    <source>
        <dbReference type="EMBL" id="WXB91869.1"/>
    </source>
</evidence>
<organism evidence="1 2">
    <name type="scientific">Bacillus kandeliae</name>
    <dbReference type="NCBI Taxonomy" id="3129297"/>
    <lineage>
        <taxon>Bacteria</taxon>
        <taxon>Bacillati</taxon>
        <taxon>Bacillota</taxon>
        <taxon>Bacilli</taxon>
        <taxon>Bacillales</taxon>
        <taxon>Bacillaceae</taxon>
        <taxon>Bacillus</taxon>
    </lineage>
</organism>
<name>A0ABZ2N2B8_9BACI</name>
<dbReference type="EMBL" id="CP147404">
    <property type="protein sequence ID" value="WXB91869.1"/>
    <property type="molecule type" value="Genomic_DNA"/>
</dbReference>
<protein>
    <submittedName>
        <fullName evidence="1">Uncharacterized protein</fullName>
    </submittedName>
</protein>
<dbReference type="RefSeq" id="WP_338749792.1">
    <property type="nucleotide sequence ID" value="NZ_CP147404.1"/>
</dbReference>
<evidence type="ECO:0000313" key="2">
    <source>
        <dbReference type="Proteomes" id="UP001387364"/>
    </source>
</evidence>
<dbReference type="Proteomes" id="UP001387364">
    <property type="component" value="Chromosome"/>
</dbReference>
<gene>
    <name evidence="1" type="ORF">WDJ61_11375</name>
</gene>
<proteinExistence type="predicted"/>